<dbReference type="EMBL" id="BFAD01000014">
    <property type="protein sequence ID" value="GBE88689.1"/>
    <property type="molecule type" value="Genomic_DNA"/>
</dbReference>
<evidence type="ECO:0000313" key="1">
    <source>
        <dbReference type="EMBL" id="GBE88689.1"/>
    </source>
</evidence>
<comment type="caution">
    <text evidence="1">The sequence shown here is derived from an EMBL/GenBank/DDBJ whole genome shotgun (WGS) entry which is preliminary data.</text>
</comment>
<reference evidence="1 2" key="1">
    <citation type="journal article" date="2018" name="Sci. Rep.">
        <title>Genome sequence of the cauliflower mushroom Sparassis crispa (Hanabiratake) and its association with beneficial usage.</title>
        <authorList>
            <person name="Kiyama R."/>
            <person name="Furutani Y."/>
            <person name="Kawaguchi K."/>
            <person name="Nakanishi T."/>
        </authorList>
    </citation>
    <scope>NUCLEOTIDE SEQUENCE [LARGE SCALE GENOMIC DNA]</scope>
</reference>
<name>A0A401H2R8_9APHY</name>
<dbReference type="InParanoid" id="A0A401H2R8"/>
<accession>A0A401H2R8</accession>
<sequence>MGESCYSVTDIDTVSERTSVRNYTFSGLLFAAPLKAGTMGVGVAVRILAGQAHAGEGDFRPTCEYVKKLVVARVGKEELKNYRVLDIAGLGRLHVCIT</sequence>
<gene>
    <name evidence="1" type="ORF">SCP_1400940</name>
</gene>
<dbReference type="Proteomes" id="UP000287166">
    <property type="component" value="Unassembled WGS sequence"/>
</dbReference>
<keyword evidence="2" id="KW-1185">Reference proteome</keyword>
<proteinExistence type="predicted"/>
<organism evidence="1 2">
    <name type="scientific">Sparassis crispa</name>
    <dbReference type="NCBI Taxonomy" id="139825"/>
    <lineage>
        <taxon>Eukaryota</taxon>
        <taxon>Fungi</taxon>
        <taxon>Dikarya</taxon>
        <taxon>Basidiomycota</taxon>
        <taxon>Agaricomycotina</taxon>
        <taxon>Agaricomycetes</taxon>
        <taxon>Polyporales</taxon>
        <taxon>Sparassidaceae</taxon>
        <taxon>Sparassis</taxon>
    </lineage>
</organism>
<dbReference type="RefSeq" id="XP_027619602.1">
    <property type="nucleotide sequence ID" value="XM_027763801.1"/>
</dbReference>
<dbReference type="GeneID" id="38785606"/>
<protein>
    <submittedName>
        <fullName evidence="1">Uncharacterized protein</fullName>
    </submittedName>
</protein>
<dbReference type="AlphaFoldDB" id="A0A401H2R8"/>
<evidence type="ECO:0000313" key="2">
    <source>
        <dbReference type="Proteomes" id="UP000287166"/>
    </source>
</evidence>